<sequence length="296" mass="32181">MIASAPGKLFLFGEHAVVYKKKAIVTAINLRCFAKVSKRDEFRISSPLGVTGLDFNIHPYISHAILRFREVRDIRGADIEIKSQIPPASGLGSSSAVTVAVLKALDAEFEAALTNEEIYEMARMVELDVQGIGSGTDPFLSTYGGSWIIPDRSPLNLGKIHFLIIDSGIKSYTKEMVNGVASLRERYPEVIDAVMDAIGKVSESAIPALENRDYDKIFDLFRINQCLLKAIGVSRREIDEMIAKLEELGISAKITGAGGGGCIIGLGEKDALTKATEIFGNAFFVKPEKEGVRIEG</sequence>
<evidence type="ECO:0000256" key="11">
    <source>
        <dbReference type="ARBA" id="ARBA00023098"/>
    </source>
</evidence>
<dbReference type="EMBL" id="CP005290">
    <property type="protein sequence ID" value="AGK60558.1"/>
    <property type="molecule type" value="Genomic_DNA"/>
</dbReference>
<name>N0BC50_9EURY</name>
<dbReference type="GO" id="GO:0019287">
    <property type="term" value="P:isopentenyl diphosphate biosynthetic process, mevalonate pathway"/>
    <property type="evidence" value="ECO:0007669"/>
    <property type="project" value="UniProtKB-UniRule"/>
</dbReference>
<organism evidence="17 18">
    <name type="scientific">Archaeoglobus sulfaticallidus PM70-1</name>
    <dbReference type="NCBI Taxonomy" id="387631"/>
    <lineage>
        <taxon>Archaea</taxon>
        <taxon>Methanobacteriati</taxon>
        <taxon>Methanobacteriota</taxon>
        <taxon>Archaeoglobi</taxon>
        <taxon>Archaeoglobales</taxon>
        <taxon>Archaeoglobaceae</taxon>
        <taxon>Archaeoglobus</taxon>
    </lineage>
</organism>
<evidence type="ECO:0000256" key="13">
    <source>
        <dbReference type="ARBA" id="ARBA00029438"/>
    </source>
</evidence>
<dbReference type="Pfam" id="PF00288">
    <property type="entry name" value="GHMP_kinases_N"/>
    <property type="match status" value="1"/>
</dbReference>
<dbReference type="HOGENOM" id="CLU_017814_0_0_2"/>
<keyword evidence="8 14" id="KW-0418">Kinase</keyword>
<evidence type="ECO:0000256" key="9">
    <source>
        <dbReference type="ARBA" id="ARBA00022840"/>
    </source>
</evidence>
<dbReference type="NCBIfam" id="TIGR00549">
    <property type="entry name" value="mevalon_kin"/>
    <property type="match status" value="1"/>
</dbReference>
<evidence type="ECO:0000256" key="3">
    <source>
        <dbReference type="ARBA" id="ARBA00012103"/>
    </source>
</evidence>
<evidence type="ECO:0000313" key="17">
    <source>
        <dbReference type="EMBL" id="AGK60558.1"/>
    </source>
</evidence>
<dbReference type="STRING" id="387631.Asulf_00537"/>
<dbReference type="InterPro" id="IPR014721">
    <property type="entry name" value="Ribsml_uS5_D2-typ_fold_subgr"/>
</dbReference>
<evidence type="ECO:0000259" key="16">
    <source>
        <dbReference type="Pfam" id="PF08544"/>
    </source>
</evidence>
<evidence type="ECO:0000256" key="5">
    <source>
        <dbReference type="ARBA" id="ARBA00022516"/>
    </source>
</evidence>
<dbReference type="GO" id="GO:0005829">
    <property type="term" value="C:cytosol"/>
    <property type="evidence" value="ECO:0007669"/>
    <property type="project" value="TreeGrafter"/>
</dbReference>
<reference evidence="17 18" key="1">
    <citation type="journal article" date="2013" name="Genome Announc.">
        <title>Complete Genome Sequence of the Thermophilic and Facultatively Chemolithoautotrophic Sulfate Reducer Archaeoglobus sulfaticallidus Strain PM70-1T.</title>
        <authorList>
            <person name="Stokke R."/>
            <person name="Hocking W.P."/>
            <person name="Steinsbu B.O."/>
            <person name="Steen I.H."/>
        </authorList>
    </citation>
    <scope>NUCLEOTIDE SEQUENCE [LARGE SCALE GENOMIC DNA]</scope>
    <source>
        <strain evidence="17">PM70-1</strain>
    </source>
</reference>
<dbReference type="InterPro" id="IPR022937">
    <property type="entry name" value="Mevalonate_kinase_arc"/>
</dbReference>
<dbReference type="UniPathway" id="UPA00057">
    <property type="reaction ID" value="UER00098"/>
</dbReference>
<keyword evidence="6 14" id="KW-0808">Transferase</keyword>
<proteinExistence type="inferred from homology"/>
<dbReference type="HAMAP" id="MF_00217">
    <property type="entry name" value="Mevalonate_kinase"/>
    <property type="match status" value="1"/>
</dbReference>
<keyword evidence="7 14" id="KW-0547">Nucleotide-binding</keyword>
<evidence type="ECO:0000256" key="8">
    <source>
        <dbReference type="ARBA" id="ARBA00022777"/>
    </source>
</evidence>
<dbReference type="InterPro" id="IPR036554">
    <property type="entry name" value="GHMP_kinase_C_sf"/>
</dbReference>
<dbReference type="PANTHER" id="PTHR43290:SF2">
    <property type="entry name" value="MEVALONATE KINASE"/>
    <property type="match status" value="1"/>
</dbReference>
<keyword evidence="10 14" id="KW-0460">Magnesium</keyword>
<dbReference type="KEGG" id="ast:Asulf_00537"/>
<comment type="pathway">
    <text evidence="13 14">Isoprenoid biosynthesis; isopentenyl diphosphate biosynthesis via mevalonate pathway; isopentenyl diphosphate from (R)-mevalonate: step 1/3.</text>
</comment>
<evidence type="ECO:0000256" key="7">
    <source>
        <dbReference type="ARBA" id="ARBA00022741"/>
    </source>
</evidence>
<dbReference type="PRINTS" id="PR00959">
    <property type="entry name" value="MEVGALKINASE"/>
</dbReference>
<dbReference type="GO" id="GO:0005524">
    <property type="term" value="F:ATP binding"/>
    <property type="evidence" value="ECO:0007669"/>
    <property type="project" value="UniProtKB-UniRule"/>
</dbReference>
<feature type="domain" description="GHMP kinase C-terminal" evidence="16">
    <location>
        <begin position="205"/>
        <end position="279"/>
    </location>
</feature>
<dbReference type="SUPFAM" id="SSF55060">
    <property type="entry name" value="GHMP Kinase, C-terminal domain"/>
    <property type="match status" value="1"/>
</dbReference>
<evidence type="ECO:0000313" key="18">
    <source>
        <dbReference type="Proteomes" id="UP000013307"/>
    </source>
</evidence>
<comment type="cofactor">
    <cofactor evidence="14">
        <name>Mg(2+)</name>
        <dbReference type="ChEBI" id="CHEBI:18420"/>
    </cofactor>
</comment>
<dbReference type="GO" id="GO:0004496">
    <property type="term" value="F:mevalonate kinase activity"/>
    <property type="evidence" value="ECO:0007669"/>
    <property type="project" value="UniProtKB-UniRule"/>
</dbReference>
<keyword evidence="12 14" id="KW-0414">Isoprene biosynthesis</keyword>
<dbReference type="SUPFAM" id="SSF54211">
    <property type="entry name" value="Ribosomal protein S5 domain 2-like"/>
    <property type="match status" value="1"/>
</dbReference>
<keyword evidence="9 14" id="KW-0067">ATP-binding</keyword>
<comment type="subcellular location">
    <subcellularLocation>
        <location evidence="1 14">Cytoplasm</location>
    </subcellularLocation>
</comment>
<dbReference type="InterPro" id="IPR006205">
    <property type="entry name" value="Mev_gal_kin"/>
</dbReference>
<evidence type="ECO:0000256" key="12">
    <source>
        <dbReference type="ARBA" id="ARBA00023229"/>
    </source>
</evidence>
<evidence type="ECO:0000256" key="6">
    <source>
        <dbReference type="ARBA" id="ARBA00022679"/>
    </source>
</evidence>
<dbReference type="Pfam" id="PF08544">
    <property type="entry name" value="GHMP_kinases_C"/>
    <property type="match status" value="1"/>
</dbReference>
<keyword evidence="18" id="KW-1185">Reference proteome</keyword>
<accession>N0BC50</accession>
<evidence type="ECO:0000256" key="14">
    <source>
        <dbReference type="HAMAP-Rule" id="MF_00217"/>
    </source>
</evidence>
<dbReference type="Proteomes" id="UP000013307">
    <property type="component" value="Chromosome"/>
</dbReference>
<dbReference type="InterPro" id="IPR006203">
    <property type="entry name" value="GHMP_knse_ATP-bd_CS"/>
</dbReference>
<feature type="active site" description="Proton acceptor" evidence="14">
    <location>
        <position position="137"/>
    </location>
</feature>
<dbReference type="InterPro" id="IPR013750">
    <property type="entry name" value="GHMP_kinase_C_dom"/>
</dbReference>
<protein>
    <recommendedName>
        <fullName evidence="3 14">Mevalonate kinase</fullName>
        <shortName evidence="14">MK</shortName>
        <shortName evidence="14">MVK</shortName>
        <ecNumber evidence="3 14">2.7.1.36</ecNumber>
    </recommendedName>
</protein>
<keyword evidence="5 14" id="KW-0444">Lipid biosynthesis</keyword>
<evidence type="ECO:0000256" key="10">
    <source>
        <dbReference type="ARBA" id="ARBA00022842"/>
    </source>
</evidence>
<dbReference type="eggNOG" id="arCOG01028">
    <property type="taxonomic scope" value="Archaea"/>
</dbReference>
<keyword evidence="11 14" id="KW-0443">Lipid metabolism</keyword>
<dbReference type="GeneID" id="15392180"/>
<evidence type="ECO:0000259" key="15">
    <source>
        <dbReference type="Pfam" id="PF00288"/>
    </source>
</evidence>
<dbReference type="RefSeq" id="WP_015590157.1">
    <property type="nucleotide sequence ID" value="NC_021169.1"/>
</dbReference>
<comment type="function">
    <text evidence="14">Catalyzes the phosphorylation of (R)-mevalonate (MVA) to (R)-mevalonate 5-phosphate (MVAP). Functions in the mevalonate (MVA) pathway leading to isopentenyl diphosphate (IPP), a key precursor for the biosynthesis of isoprenoid compounds such as archaeal membrane lipids.</text>
</comment>
<dbReference type="InterPro" id="IPR020568">
    <property type="entry name" value="Ribosomal_Su5_D2-typ_SF"/>
</dbReference>
<comment type="catalytic activity">
    <reaction evidence="14">
        <text>(R)-mevalonate + ATP = (R)-5-phosphomevalonate + ADP + H(+)</text>
        <dbReference type="Rhea" id="RHEA:17065"/>
        <dbReference type="ChEBI" id="CHEBI:15378"/>
        <dbReference type="ChEBI" id="CHEBI:30616"/>
        <dbReference type="ChEBI" id="CHEBI:36464"/>
        <dbReference type="ChEBI" id="CHEBI:58146"/>
        <dbReference type="ChEBI" id="CHEBI:456216"/>
        <dbReference type="EC" id="2.7.1.36"/>
    </reaction>
</comment>
<dbReference type="PROSITE" id="PS00627">
    <property type="entry name" value="GHMP_KINASES_ATP"/>
    <property type="match status" value="1"/>
</dbReference>
<feature type="domain" description="GHMP kinase N-terminal" evidence="15">
    <location>
        <begin position="60"/>
        <end position="145"/>
    </location>
</feature>
<dbReference type="AlphaFoldDB" id="N0BC50"/>
<dbReference type="PANTHER" id="PTHR43290">
    <property type="entry name" value="MEVALONATE KINASE"/>
    <property type="match status" value="1"/>
</dbReference>
<dbReference type="EC" id="2.7.1.36" evidence="3 14"/>
<dbReference type="GO" id="GO:0000287">
    <property type="term" value="F:magnesium ion binding"/>
    <property type="evidence" value="ECO:0007669"/>
    <property type="project" value="UniProtKB-UniRule"/>
</dbReference>
<evidence type="ECO:0000256" key="1">
    <source>
        <dbReference type="ARBA" id="ARBA00004496"/>
    </source>
</evidence>
<gene>
    <name evidence="14" type="primary">mvk</name>
    <name evidence="17" type="ORF">Asulf_00537</name>
</gene>
<comment type="similarity">
    <text evidence="2 14">Belongs to the GHMP kinase family. Mevalonate kinase subfamily.</text>
</comment>
<dbReference type="InterPro" id="IPR006204">
    <property type="entry name" value="GHMP_kinase_N_dom"/>
</dbReference>
<comment type="subunit">
    <text evidence="14">Homodimer.</text>
</comment>
<dbReference type="Gene3D" id="3.30.70.890">
    <property type="entry name" value="GHMP kinase, C-terminal domain"/>
    <property type="match status" value="1"/>
</dbReference>
<dbReference type="OrthoDB" id="19001at2157"/>
<comment type="caution">
    <text evidence="14">Lacks conserved residue(s) required for the propagation of feature annotation.</text>
</comment>
<evidence type="ECO:0000256" key="2">
    <source>
        <dbReference type="ARBA" id="ARBA00006495"/>
    </source>
</evidence>
<keyword evidence="4 14" id="KW-0963">Cytoplasm</keyword>
<evidence type="ECO:0000256" key="4">
    <source>
        <dbReference type="ARBA" id="ARBA00022490"/>
    </source>
</evidence>
<dbReference type="Gene3D" id="3.30.230.10">
    <property type="match status" value="1"/>
</dbReference>